<proteinExistence type="predicted"/>
<organism evidence="1 2">
    <name type="scientific">Triangularia verruculosa</name>
    <dbReference type="NCBI Taxonomy" id="2587418"/>
    <lineage>
        <taxon>Eukaryota</taxon>
        <taxon>Fungi</taxon>
        <taxon>Dikarya</taxon>
        <taxon>Ascomycota</taxon>
        <taxon>Pezizomycotina</taxon>
        <taxon>Sordariomycetes</taxon>
        <taxon>Sordariomycetidae</taxon>
        <taxon>Sordariales</taxon>
        <taxon>Podosporaceae</taxon>
        <taxon>Triangularia</taxon>
    </lineage>
</organism>
<name>A0AAN7AS04_9PEZI</name>
<reference evidence="1" key="2">
    <citation type="submission" date="2023-05" db="EMBL/GenBank/DDBJ databases">
        <authorList>
            <consortium name="Lawrence Berkeley National Laboratory"/>
            <person name="Steindorff A."/>
            <person name="Hensen N."/>
            <person name="Bonometti L."/>
            <person name="Westerberg I."/>
            <person name="Brannstrom I.O."/>
            <person name="Guillou S."/>
            <person name="Cros-Aarteil S."/>
            <person name="Calhoun S."/>
            <person name="Haridas S."/>
            <person name="Kuo A."/>
            <person name="Mondo S."/>
            <person name="Pangilinan J."/>
            <person name="Riley R."/>
            <person name="Labutti K."/>
            <person name="Andreopoulos B."/>
            <person name="Lipzen A."/>
            <person name="Chen C."/>
            <person name="Yanf M."/>
            <person name="Daum C."/>
            <person name="Ng V."/>
            <person name="Clum A."/>
            <person name="Ohm R."/>
            <person name="Martin F."/>
            <person name="Silar P."/>
            <person name="Natvig D."/>
            <person name="Lalanne C."/>
            <person name="Gautier V."/>
            <person name="Ament-Velasquez S.L."/>
            <person name="Kruys A."/>
            <person name="Hutchinson M.I."/>
            <person name="Powell A.J."/>
            <person name="Barry K."/>
            <person name="Miller A.N."/>
            <person name="Grigoriev I.V."/>
            <person name="Debuchy R."/>
            <person name="Gladieux P."/>
            <person name="Thoren M.H."/>
            <person name="Johannesson H."/>
        </authorList>
    </citation>
    <scope>NUCLEOTIDE SEQUENCE</scope>
    <source>
        <strain evidence="1">CBS 315.58</strain>
    </source>
</reference>
<gene>
    <name evidence="1" type="ORF">QBC40DRAFT_109630</name>
</gene>
<dbReference type="Proteomes" id="UP001303160">
    <property type="component" value="Unassembled WGS sequence"/>
</dbReference>
<accession>A0AAN7AS04</accession>
<protein>
    <submittedName>
        <fullName evidence="1">Uncharacterized protein</fullName>
    </submittedName>
</protein>
<evidence type="ECO:0000313" key="2">
    <source>
        <dbReference type="Proteomes" id="UP001303160"/>
    </source>
</evidence>
<evidence type="ECO:0000313" key="1">
    <source>
        <dbReference type="EMBL" id="KAK4196974.1"/>
    </source>
</evidence>
<comment type="caution">
    <text evidence="1">The sequence shown here is derived from an EMBL/GenBank/DDBJ whole genome shotgun (WGS) entry which is preliminary data.</text>
</comment>
<keyword evidence="2" id="KW-1185">Reference proteome</keyword>
<sequence>MASTTMPAIEITSPLDDEALIASHLPYQPFTMQPLEWHYVPADEHNQGSSSLIVAIWPTDTSYEGLQTICPPNTVPSAGRSGRSRQLQASQVMTTPLIHVPHCFLNVTSYTPDNRHTPGLVERVGLPRALVEGFLSSMRLPSSTANIVGLHAGAEVDLSTGVVPHIDDQDEWVFSRCLLADFTGFGEEAAATLSRQGRLCCWISVVLDASSGTWDINFVVHRVGVCARNPSLSKTGACVRSVD</sequence>
<dbReference type="EMBL" id="MU863973">
    <property type="protein sequence ID" value="KAK4196974.1"/>
    <property type="molecule type" value="Genomic_DNA"/>
</dbReference>
<dbReference type="AlphaFoldDB" id="A0AAN7AS04"/>
<reference evidence="1" key="1">
    <citation type="journal article" date="2023" name="Mol. Phylogenet. Evol.">
        <title>Genome-scale phylogeny and comparative genomics of the fungal order Sordariales.</title>
        <authorList>
            <person name="Hensen N."/>
            <person name="Bonometti L."/>
            <person name="Westerberg I."/>
            <person name="Brannstrom I.O."/>
            <person name="Guillou S."/>
            <person name="Cros-Aarteil S."/>
            <person name="Calhoun S."/>
            <person name="Haridas S."/>
            <person name="Kuo A."/>
            <person name="Mondo S."/>
            <person name="Pangilinan J."/>
            <person name="Riley R."/>
            <person name="LaButti K."/>
            <person name="Andreopoulos B."/>
            <person name="Lipzen A."/>
            <person name="Chen C."/>
            <person name="Yan M."/>
            <person name="Daum C."/>
            <person name="Ng V."/>
            <person name="Clum A."/>
            <person name="Steindorff A."/>
            <person name="Ohm R.A."/>
            <person name="Martin F."/>
            <person name="Silar P."/>
            <person name="Natvig D.O."/>
            <person name="Lalanne C."/>
            <person name="Gautier V."/>
            <person name="Ament-Velasquez S.L."/>
            <person name="Kruys A."/>
            <person name="Hutchinson M.I."/>
            <person name="Powell A.J."/>
            <person name="Barry K."/>
            <person name="Miller A.N."/>
            <person name="Grigoriev I.V."/>
            <person name="Debuchy R."/>
            <person name="Gladieux P."/>
            <person name="Hiltunen Thoren M."/>
            <person name="Johannesson H."/>
        </authorList>
    </citation>
    <scope>NUCLEOTIDE SEQUENCE</scope>
    <source>
        <strain evidence="1">CBS 315.58</strain>
    </source>
</reference>